<evidence type="ECO:0000256" key="5">
    <source>
        <dbReference type="ARBA" id="ARBA00022801"/>
    </source>
</evidence>
<dbReference type="InterPro" id="IPR023367">
    <property type="entry name" value="Peptidase_M42_dom2"/>
</dbReference>
<dbReference type="GO" id="GO:0046872">
    <property type="term" value="F:metal ion binding"/>
    <property type="evidence" value="ECO:0007669"/>
    <property type="project" value="UniProtKB-UniRule"/>
</dbReference>
<dbReference type="AlphaFoldDB" id="A0A1U9K4T7"/>
<evidence type="ECO:0000313" key="10">
    <source>
        <dbReference type="Proteomes" id="UP000188603"/>
    </source>
</evidence>
<keyword evidence="2" id="KW-0031">Aminopeptidase</keyword>
<sequence>MDQELTILKELTEADGAPGFEGEVRDVMKRHIESVTTEIYTDHLGGIVGKLGESGPKVLLAGHLDEVAFMVSKMMDNGFLRLQPLGGWWGHVMLSQRVKIKGRDRDVIGVIGSKPPHVLPPDARSQVVKTEHMFIDIGVGSREEAENAGVQVGDPVIPICPFEEMANPKYLLGKAMDNRTGCYMALQLLKQLKDQPTPNQIYAGATVQEEVGLRGATTLVRTVQPDIAIALDVGIAEDTPGMESESKIALGKGPLITFYDATIIPHRTLRDRIVQIAREQHIPYQVELMGGGGTDAGKFHLYGEGVPSIVIGVPSRYIHSHVSVVHRDDLENGIKLVKAFLQQLDEEMLKEIVHGISSE</sequence>
<dbReference type="Gene3D" id="3.40.630.10">
    <property type="entry name" value="Zn peptidases"/>
    <property type="match status" value="1"/>
</dbReference>
<keyword evidence="4 8" id="KW-0479">Metal-binding</keyword>
<protein>
    <submittedName>
        <fullName evidence="9">Peptidase M28</fullName>
    </submittedName>
</protein>
<dbReference type="RefSeq" id="WP_077718859.1">
    <property type="nucleotide sequence ID" value="NZ_CP019699.1"/>
</dbReference>
<evidence type="ECO:0000256" key="6">
    <source>
        <dbReference type="PIRNR" id="PIRNR001123"/>
    </source>
</evidence>
<evidence type="ECO:0000256" key="7">
    <source>
        <dbReference type="PIRSR" id="PIRSR001123-1"/>
    </source>
</evidence>
<dbReference type="CDD" id="cd05656">
    <property type="entry name" value="M42_Frv"/>
    <property type="match status" value="1"/>
</dbReference>
<keyword evidence="5" id="KW-0378">Hydrolase</keyword>
<organism evidence="9 10">
    <name type="scientific">Novibacillus thermophilus</name>
    <dbReference type="NCBI Taxonomy" id="1471761"/>
    <lineage>
        <taxon>Bacteria</taxon>
        <taxon>Bacillati</taxon>
        <taxon>Bacillota</taxon>
        <taxon>Bacilli</taxon>
        <taxon>Bacillales</taxon>
        <taxon>Thermoactinomycetaceae</taxon>
        <taxon>Novibacillus</taxon>
    </lineage>
</organism>
<dbReference type="PANTHER" id="PTHR32481">
    <property type="entry name" value="AMINOPEPTIDASE"/>
    <property type="match status" value="1"/>
</dbReference>
<dbReference type="Pfam" id="PF05343">
    <property type="entry name" value="Peptidase_M42"/>
    <property type="match status" value="1"/>
</dbReference>
<accession>A0A1U9K4T7</accession>
<dbReference type="Proteomes" id="UP000188603">
    <property type="component" value="Chromosome"/>
</dbReference>
<evidence type="ECO:0000256" key="2">
    <source>
        <dbReference type="ARBA" id="ARBA00022438"/>
    </source>
</evidence>
<feature type="binding site" evidence="8">
    <location>
        <position position="232"/>
    </location>
    <ligand>
        <name>Zn(2+)</name>
        <dbReference type="ChEBI" id="CHEBI:29105"/>
        <label>1</label>
    </ligand>
</feature>
<dbReference type="SUPFAM" id="SSF101821">
    <property type="entry name" value="Aminopeptidase/glucanase lid domain"/>
    <property type="match status" value="1"/>
</dbReference>
<keyword evidence="10" id="KW-1185">Reference proteome</keyword>
<proteinExistence type="inferred from homology"/>
<dbReference type="KEGG" id="ntr:B0W44_03895"/>
<evidence type="ECO:0000256" key="4">
    <source>
        <dbReference type="ARBA" id="ARBA00022723"/>
    </source>
</evidence>
<dbReference type="SUPFAM" id="SSF53187">
    <property type="entry name" value="Zn-dependent exopeptidases"/>
    <property type="match status" value="1"/>
</dbReference>
<feature type="binding site" evidence="8">
    <location>
        <position position="319"/>
    </location>
    <ligand>
        <name>Zn(2+)</name>
        <dbReference type="ChEBI" id="CHEBI:29105"/>
        <label>2</label>
    </ligand>
</feature>
<dbReference type="GO" id="GO:0006508">
    <property type="term" value="P:proteolysis"/>
    <property type="evidence" value="ECO:0007669"/>
    <property type="project" value="UniProtKB-KW"/>
</dbReference>
<feature type="binding site" evidence="8">
    <location>
        <position position="177"/>
    </location>
    <ligand>
        <name>Zn(2+)</name>
        <dbReference type="ChEBI" id="CHEBI:29105"/>
        <label>1</label>
    </ligand>
</feature>
<dbReference type="PIRSF" id="PIRSF001123">
    <property type="entry name" value="PepA_GA"/>
    <property type="match status" value="1"/>
</dbReference>
<comment type="cofactor">
    <cofactor evidence="8">
        <name>a divalent metal cation</name>
        <dbReference type="ChEBI" id="CHEBI:60240"/>
    </cofactor>
    <text evidence="8">Binds 2 divalent metal cations per subunit.</text>
</comment>
<keyword evidence="3" id="KW-0645">Protease</keyword>
<evidence type="ECO:0000313" key="9">
    <source>
        <dbReference type="EMBL" id="AQS55042.1"/>
    </source>
</evidence>
<reference evidence="9 10" key="1">
    <citation type="journal article" date="2015" name="Int. J. Syst. Evol. Microbiol.">
        <title>Novibacillus thermophilus gen. nov., sp. nov., a Gram-staining-negative and moderately thermophilic member of the family Thermoactinomycetaceae.</title>
        <authorList>
            <person name="Yang G."/>
            <person name="Chen J."/>
            <person name="Zhou S."/>
        </authorList>
    </citation>
    <scope>NUCLEOTIDE SEQUENCE [LARGE SCALE GENOMIC DNA]</scope>
    <source>
        <strain evidence="9 10">SG-1</strain>
    </source>
</reference>
<feature type="binding site" evidence="8">
    <location>
        <position position="210"/>
    </location>
    <ligand>
        <name>Zn(2+)</name>
        <dbReference type="ChEBI" id="CHEBI:29105"/>
        <label>2</label>
    </ligand>
</feature>
<dbReference type="InterPro" id="IPR051464">
    <property type="entry name" value="Peptidase_M42_aminopept"/>
</dbReference>
<feature type="binding site" evidence="8">
    <location>
        <position position="63"/>
    </location>
    <ligand>
        <name>Zn(2+)</name>
        <dbReference type="ChEBI" id="CHEBI:29105"/>
        <label>1</label>
    </ligand>
</feature>
<dbReference type="GO" id="GO:0004177">
    <property type="term" value="F:aminopeptidase activity"/>
    <property type="evidence" value="ECO:0007669"/>
    <property type="project" value="UniProtKB-UniRule"/>
</dbReference>
<name>A0A1U9K4T7_9BACL</name>
<dbReference type="EMBL" id="CP019699">
    <property type="protein sequence ID" value="AQS55042.1"/>
    <property type="molecule type" value="Genomic_DNA"/>
</dbReference>
<evidence type="ECO:0000256" key="8">
    <source>
        <dbReference type="PIRSR" id="PIRSR001123-2"/>
    </source>
</evidence>
<dbReference type="Gene3D" id="2.40.30.40">
    <property type="entry name" value="Peptidase M42, domain 2"/>
    <property type="match status" value="1"/>
</dbReference>
<evidence type="ECO:0000256" key="3">
    <source>
        <dbReference type="ARBA" id="ARBA00022670"/>
    </source>
</evidence>
<dbReference type="PANTHER" id="PTHR32481:SF0">
    <property type="entry name" value="AMINOPEPTIDASE YPDE-RELATED"/>
    <property type="match status" value="1"/>
</dbReference>
<dbReference type="OrthoDB" id="9772053at2"/>
<feature type="active site" description="Proton acceptor" evidence="7">
    <location>
        <position position="209"/>
    </location>
</feature>
<gene>
    <name evidence="9" type="ORF">B0W44_03895</name>
</gene>
<dbReference type="InterPro" id="IPR008007">
    <property type="entry name" value="Peptidase_M42"/>
</dbReference>
<dbReference type="STRING" id="1471761.B0W44_03895"/>
<evidence type="ECO:0000256" key="1">
    <source>
        <dbReference type="ARBA" id="ARBA00006272"/>
    </source>
</evidence>
<feature type="binding site" evidence="8">
    <location>
        <position position="177"/>
    </location>
    <ligand>
        <name>Zn(2+)</name>
        <dbReference type="ChEBI" id="CHEBI:29105"/>
        <label>2</label>
    </ligand>
</feature>
<comment type="similarity">
    <text evidence="1 6">Belongs to the peptidase M42 family.</text>
</comment>